<organism evidence="1 2">
    <name type="scientific">Leptosia nina</name>
    <dbReference type="NCBI Taxonomy" id="320188"/>
    <lineage>
        <taxon>Eukaryota</taxon>
        <taxon>Metazoa</taxon>
        <taxon>Ecdysozoa</taxon>
        <taxon>Arthropoda</taxon>
        <taxon>Hexapoda</taxon>
        <taxon>Insecta</taxon>
        <taxon>Pterygota</taxon>
        <taxon>Neoptera</taxon>
        <taxon>Endopterygota</taxon>
        <taxon>Lepidoptera</taxon>
        <taxon>Glossata</taxon>
        <taxon>Ditrysia</taxon>
        <taxon>Papilionoidea</taxon>
        <taxon>Pieridae</taxon>
        <taxon>Pierinae</taxon>
        <taxon>Leptosia</taxon>
    </lineage>
</organism>
<dbReference type="AlphaFoldDB" id="A0AAV1JQ94"/>
<protein>
    <submittedName>
        <fullName evidence="1">Uncharacterized protein</fullName>
    </submittedName>
</protein>
<gene>
    <name evidence="1" type="ORF">LNINA_LOCUS10221</name>
</gene>
<sequence length="86" mass="10260">MPTRRSQTTRQISPPPVAILQSYTWRPHCAENNAERESAEDSRTKFHLHLKLEWNYIPSVNFKKTFALEGFLTKFKYQDLFCRRAE</sequence>
<evidence type="ECO:0000313" key="1">
    <source>
        <dbReference type="EMBL" id="CAK1551045.1"/>
    </source>
</evidence>
<reference evidence="1 2" key="1">
    <citation type="submission" date="2023-11" db="EMBL/GenBank/DDBJ databases">
        <authorList>
            <person name="Okamura Y."/>
        </authorList>
    </citation>
    <scope>NUCLEOTIDE SEQUENCE [LARGE SCALE GENOMIC DNA]</scope>
</reference>
<dbReference type="EMBL" id="CAVLEF010000107">
    <property type="protein sequence ID" value="CAK1551045.1"/>
    <property type="molecule type" value="Genomic_DNA"/>
</dbReference>
<accession>A0AAV1JQ94</accession>
<comment type="caution">
    <text evidence="1">The sequence shown here is derived from an EMBL/GenBank/DDBJ whole genome shotgun (WGS) entry which is preliminary data.</text>
</comment>
<keyword evidence="2" id="KW-1185">Reference proteome</keyword>
<name>A0AAV1JQ94_9NEOP</name>
<proteinExistence type="predicted"/>
<dbReference type="Proteomes" id="UP001497472">
    <property type="component" value="Unassembled WGS sequence"/>
</dbReference>
<evidence type="ECO:0000313" key="2">
    <source>
        <dbReference type="Proteomes" id="UP001497472"/>
    </source>
</evidence>